<evidence type="ECO:0000256" key="1">
    <source>
        <dbReference type="ARBA" id="ARBA00022737"/>
    </source>
</evidence>
<organism evidence="5 6">
    <name type="scientific">Anopheles minimus</name>
    <dbReference type="NCBI Taxonomy" id="112268"/>
    <lineage>
        <taxon>Eukaryota</taxon>
        <taxon>Metazoa</taxon>
        <taxon>Ecdysozoa</taxon>
        <taxon>Arthropoda</taxon>
        <taxon>Hexapoda</taxon>
        <taxon>Insecta</taxon>
        <taxon>Pterygota</taxon>
        <taxon>Neoptera</taxon>
        <taxon>Endopterygota</taxon>
        <taxon>Diptera</taxon>
        <taxon>Nematocera</taxon>
        <taxon>Culicoidea</taxon>
        <taxon>Culicidae</taxon>
        <taxon>Anophelinae</taxon>
        <taxon>Anopheles</taxon>
    </lineage>
</organism>
<keyword evidence="1" id="KW-0677">Repeat</keyword>
<accession>A0A182VUV7</accession>
<dbReference type="GO" id="GO:0003723">
    <property type="term" value="F:RNA binding"/>
    <property type="evidence" value="ECO:0007669"/>
    <property type="project" value="UniProtKB-UniRule"/>
</dbReference>
<sequence>MKIGGNKRKLFVGMLSKKYNENDVRQLFSGHGSIEECTVLRDPSGQSKGCAFVTFATKQAAIGAIKLEERETVWRECIFCRFQLCTVDDEAAKGPPFELARGSLAVLLK</sequence>
<dbReference type="InterPro" id="IPR012677">
    <property type="entry name" value="Nucleotide-bd_a/b_plait_sf"/>
</dbReference>
<evidence type="ECO:0000259" key="4">
    <source>
        <dbReference type="PROSITE" id="PS50102"/>
    </source>
</evidence>
<dbReference type="SMART" id="SM00360">
    <property type="entry name" value="RRM"/>
    <property type="match status" value="1"/>
</dbReference>
<dbReference type="AlphaFoldDB" id="A0A182VUV7"/>
<keyword evidence="6" id="KW-1185">Reference proteome</keyword>
<evidence type="ECO:0000313" key="6">
    <source>
        <dbReference type="Proteomes" id="UP000075920"/>
    </source>
</evidence>
<protein>
    <recommendedName>
        <fullName evidence="4">RRM domain-containing protein</fullName>
    </recommendedName>
</protein>
<dbReference type="Proteomes" id="UP000075920">
    <property type="component" value="Unassembled WGS sequence"/>
</dbReference>
<reference evidence="6" key="1">
    <citation type="submission" date="2013-03" db="EMBL/GenBank/DDBJ databases">
        <title>The Genome Sequence of Anopheles minimus MINIMUS1.</title>
        <authorList>
            <consortium name="The Broad Institute Genomics Platform"/>
            <person name="Neafsey D.E."/>
            <person name="Walton C."/>
            <person name="Walker B."/>
            <person name="Young S.K."/>
            <person name="Zeng Q."/>
            <person name="Gargeya S."/>
            <person name="Fitzgerald M."/>
            <person name="Haas B."/>
            <person name="Abouelleil A."/>
            <person name="Allen A.W."/>
            <person name="Alvarado L."/>
            <person name="Arachchi H.M."/>
            <person name="Berlin A.M."/>
            <person name="Chapman S.B."/>
            <person name="Gainer-Dewar J."/>
            <person name="Goldberg J."/>
            <person name="Griggs A."/>
            <person name="Gujja S."/>
            <person name="Hansen M."/>
            <person name="Howarth C."/>
            <person name="Imamovic A."/>
            <person name="Ireland A."/>
            <person name="Larimer J."/>
            <person name="McCowan C."/>
            <person name="Murphy C."/>
            <person name="Pearson M."/>
            <person name="Poon T.W."/>
            <person name="Priest M."/>
            <person name="Roberts A."/>
            <person name="Saif S."/>
            <person name="Shea T."/>
            <person name="Sisk P."/>
            <person name="Sykes S."/>
            <person name="Wortman J."/>
            <person name="Nusbaum C."/>
            <person name="Birren B."/>
        </authorList>
    </citation>
    <scope>NUCLEOTIDE SEQUENCE [LARGE SCALE GENOMIC DNA]</scope>
    <source>
        <strain evidence="6">MINIMUS1</strain>
    </source>
</reference>
<name>A0A182VUV7_9DIPT</name>
<dbReference type="PANTHER" id="PTHR24012">
    <property type="entry name" value="RNA BINDING PROTEIN"/>
    <property type="match status" value="1"/>
</dbReference>
<evidence type="ECO:0000256" key="2">
    <source>
        <dbReference type="ARBA" id="ARBA00022884"/>
    </source>
</evidence>
<dbReference type="SUPFAM" id="SSF54928">
    <property type="entry name" value="RNA-binding domain, RBD"/>
    <property type="match status" value="1"/>
</dbReference>
<evidence type="ECO:0000313" key="5">
    <source>
        <dbReference type="EnsemblMetazoa" id="AMIN001851-PA"/>
    </source>
</evidence>
<dbReference type="InterPro" id="IPR000504">
    <property type="entry name" value="RRM_dom"/>
</dbReference>
<dbReference type="EnsemblMetazoa" id="AMIN001851-RA">
    <property type="protein sequence ID" value="AMIN001851-PA"/>
    <property type="gene ID" value="AMIN001851"/>
</dbReference>
<evidence type="ECO:0000256" key="3">
    <source>
        <dbReference type="PROSITE-ProRule" id="PRU00176"/>
    </source>
</evidence>
<keyword evidence="2 3" id="KW-0694">RNA-binding</keyword>
<proteinExistence type="predicted"/>
<dbReference type="VEuPathDB" id="VectorBase:AMIN001851"/>
<dbReference type="Gene3D" id="3.30.70.330">
    <property type="match status" value="1"/>
</dbReference>
<feature type="domain" description="RRM" evidence="4">
    <location>
        <begin position="8"/>
        <end position="104"/>
    </location>
</feature>
<dbReference type="Pfam" id="PF00076">
    <property type="entry name" value="RRM_1"/>
    <property type="match status" value="1"/>
</dbReference>
<reference evidence="5" key="2">
    <citation type="submission" date="2020-05" db="UniProtKB">
        <authorList>
            <consortium name="EnsemblMetazoa"/>
        </authorList>
    </citation>
    <scope>IDENTIFICATION</scope>
    <source>
        <strain evidence="5">MINIMUS1</strain>
    </source>
</reference>
<dbReference type="PROSITE" id="PS50102">
    <property type="entry name" value="RRM"/>
    <property type="match status" value="1"/>
</dbReference>
<dbReference type="InterPro" id="IPR035979">
    <property type="entry name" value="RBD_domain_sf"/>
</dbReference>